<proteinExistence type="predicted"/>
<comment type="caution">
    <text evidence="2">The sequence shown here is derived from an EMBL/GenBank/DDBJ whole genome shotgun (WGS) entry which is preliminary data.</text>
</comment>
<dbReference type="Proteomes" id="UP001165079">
    <property type="component" value="Unassembled WGS sequence"/>
</dbReference>
<accession>A0A9W6SKR7</accession>
<reference evidence="2" key="1">
    <citation type="submission" date="2023-03" db="EMBL/GenBank/DDBJ databases">
        <title>Actinorhabdospora filicis NBRC 111898.</title>
        <authorList>
            <person name="Ichikawa N."/>
            <person name="Sato H."/>
            <person name="Tonouchi N."/>
        </authorList>
    </citation>
    <scope>NUCLEOTIDE SEQUENCE</scope>
    <source>
        <strain evidence="2">NBRC 111898</strain>
    </source>
</reference>
<feature type="region of interest" description="Disordered" evidence="1">
    <location>
        <begin position="1"/>
        <end position="20"/>
    </location>
</feature>
<evidence type="ECO:0000313" key="2">
    <source>
        <dbReference type="EMBL" id="GLZ78048.1"/>
    </source>
</evidence>
<sequence>MSTVDTRERTPHDGTHFPDGNGGVCCATCTRAANRDNRSGPSVPWPCEPVKRLRRAAGLA</sequence>
<keyword evidence="3" id="KW-1185">Reference proteome</keyword>
<dbReference type="AlphaFoldDB" id="A0A9W6SKR7"/>
<protein>
    <submittedName>
        <fullName evidence="2">Uncharacterized protein</fullName>
    </submittedName>
</protein>
<name>A0A9W6SKR7_9ACTN</name>
<evidence type="ECO:0000256" key="1">
    <source>
        <dbReference type="SAM" id="MobiDB-lite"/>
    </source>
</evidence>
<dbReference type="EMBL" id="BSTX01000002">
    <property type="protein sequence ID" value="GLZ78048.1"/>
    <property type="molecule type" value="Genomic_DNA"/>
</dbReference>
<dbReference type="RefSeq" id="WP_285663225.1">
    <property type="nucleotide sequence ID" value="NZ_BSTX01000002.1"/>
</dbReference>
<organism evidence="2 3">
    <name type="scientific">Actinorhabdospora filicis</name>
    <dbReference type="NCBI Taxonomy" id="1785913"/>
    <lineage>
        <taxon>Bacteria</taxon>
        <taxon>Bacillati</taxon>
        <taxon>Actinomycetota</taxon>
        <taxon>Actinomycetes</taxon>
        <taxon>Micromonosporales</taxon>
        <taxon>Micromonosporaceae</taxon>
        <taxon>Actinorhabdospora</taxon>
    </lineage>
</organism>
<feature type="compositionally biased region" description="Basic and acidic residues" evidence="1">
    <location>
        <begin position="1"/>
        <end position="16"/>
    </location>
</feature>
<evidence type="ECO:0000313" key="3">
    <source>
        <dbReference type="Proteomes" id="UP001165079"/>
    </source>
</evidence>
<gene>
    <name evidence="2" type="ORF">Afil01_28550</name>
</gene>